<dbReference type="SUPFAM" id="SSF53474">
    <property type="entry name" value="alpha/beta-Hydrolases"/>
    <property type="match status" value="1"/>
</dbReference>
<dbReference type="InterPro" id="IPR029058">
    <property type="entry name" value="AB_hydrolase_fold"/>
</dbReference>
<dbReference type="InterPro" id="IPR036380">
    <property type="entry name" value="Isochorismatase-like_sf"/>
</dbReference>
<sequence>MSGQQIYQPLHPDVRPLLDPEYTAFHDKVLQYIVPSHTLPFNPSAREIPAPWASVPVKVGAVRDVEKGDWQARVWTPEGEKPAGGWPVLIWYHGGGWTLGGLGSENHVCAAMCKHASCVVVSVNYRHAPEHPYPAAVDDSVDALKWVYISGLIELDIDPSRIAVGGESAGGNLAAIVSLKAASLDSPIPLKFQLLAVPVTDNTATVSTIWKVNANAPWLTPDRMLWYRKMYLPNEEDCAKWDASPIYAPQDLLARTPKAWVGLAELDLLRPEGEAYGEMLRKAGVETEIKVYKGATHSIVTLDGGRCLACLADGLQGTPSPCPPNVFFPLVIIFNYFASWKINSHLPYTNRNYDCIMSGITHTASTSYANSGFSNILGWGSHPALLIIDVCKAYWTEGSPLDISSNPAGAAAPDSMRALLRAARTGNVPVFWSTVEYTHPEMADAGLFYHKAKVLTIWQKGDPRRLHEYLDGLEPAEKDEVVVKKYASAFFGTSLASALRVAGVDTVVICGVSTSGCVRATTLDALQHGFRPMVVGSACGDRTPEIQNSNLFDLHAKYADVVSEGEAVEKLRANV</sequence>
<proteinExistence type="inferred from homology"/>
<dbReference type="InterPro" id="IPR000868">
    <property type="entry name" value="Isochorismatase-like_dom"/>
</dbReference>
<dbReference type="GO" id="GO:0016787">
    <property type="term" value="F:hydrolase activity"/>
    <property type="evidence" value="ECO:0007669"/>
    <property type="project" value="UniProtKB-KW"/>
</dbReference>
<dbReference type="Gene3D" id="3.40.50.1820">
    <property type="entry name" value="alpha/beta hydrolase"/>
    <property type="match status" value="1"/>
</dbReference>
<reference evidence="5 6" key="1">
    <citation type="submission" date="2019-02" db="EMBL/GenBank/DDBJ databases">
        <title>Genome sequencing of the rare red list fungi Bondarzewia mesenterica.</title>
        <authorList>
            <person name="Buettner E."/>
            <person name="Kellner H."/>
        </authorList>
    </citation>
    <scope>NUCLEOTIDE SEQUENCE [LARGE SCALE GENOMIC DNA]</scope>
    <source>
        <strain evidence="5 6">DSM 108281</strain>
    </source>
</reference>
<dbReference type="EMBL" id="SGPL01000042">
    <property type="protein sequence ID" value="THH19553.1"/>
    <property type="molecule type" value="Genomic_DNA"/>
</dbReference>
<comment type="caution">
    <text evidence="5">The sequence shown here is derived from an EMBL/GenBank/DDBJ whole genome shotgun (WGS) entry which is preliminary data.</text>
</comment>
<comment type="similarity">
    <text evidence="1">Belongs to the isochorismatase family.</text>
</comment>
<dbReference type="PANTHER" id="PTHR48081">
    <property type="entry name" value="AB HYDROLASE SUPERFAMILY PROTEIN C4A8.06C"/>
    <property type="match status" value="1"/>
</dbReference>
<protein>
    <recommendedName>
        <fullName evidence="7">Alpha/beta hydrolase fold-3 domain-containing protein</fullName>
    </recommendedName>
</protein>
<dbReference type="Proteomes" id="UP000310158">
    <property type="component" value="Unassembled WGS sequence"/>
</dbReference>
<dbReference type="InterPro" id="IPR050300">
    <property type="entry name" value="GDXG_lipolytic_enzyme"/>
</dbReference>
<dbReference type="OrthoDB" id="1739143at2759"/>
<keyword evidence="2" id="KW-0378">Hydrolase</keyword>
<accession>A0A4V6S1J9</accession>
<dbReference type="InterPro" id="IPR013094">
    <property type="entry name" value="AB_hydrolase_3"/>
</dbReference>
<feature type="domain" description="Isochorismatase-like" evidence="3">
    <location>
        <begin position="384"/>
        <end position="563"/>
    </location>
</feature>
<gene>
    <name evidence="5" type="ORF">EW146_g1635</name>
</gene>
<name>A0A4V6S1J9_9AGAM</name>
<dbReference type="Pfam" id="PF00857">
    <property type="entry name" value="Isochorismatase"/>
    <property type="match status" value="1"/>
</dbReference>
<dbReference type="SUPFAM" id="SSF52499">
    <property type="entry name" value="Isochorismatase-like hydrolases"/>
    <property type="match status" value="1"/>
</dbReference>
<dbReference type="Pfam" id="PF07859">
    <property type="entry name" value="Abhydrolase_3"/>
    <property type="match status" value="1"/>
</dbReference>
<keyword evidence="6" id="KW-1185">Reference proteome</keyword>
<evidence type="ECO:0000259" key="3">
    <source>
        <dbReference type="Pfam" id="PF00857"/>
    </source>
</evidence>
<evidence type="ECO:0000259" key="4">
    <source>
        <dbReference type="Pfam" id="PF07859"/>
    </source>
</evidence>
<dbReference type="PANTHER" id="PTHR48081:SF8">
    <property type="entry name" value="ALPHA_BETA HYDROLASE FOLD-3 DOMAIN-CONTAINING PROTEIN-RELATED"/>
    <property type="match status" value="1"/>
</dbReference>
<organism evidence="5 6">
    <name type="scientific">Bondarzewia mesenterica</name>
    <dbReference type="NCBI Taxonomy" id="1095465"/>
    <lineage>
        <taxon>Eukaryota</taxon>
        <taxon>Fungi</taxon>
        <taxon>Dikarya</taxon>
        <taxon>Basidiomycota</taxon>
        <taxon>Agaricomycotina</taxon>
        <taxon>Agaricomycetes</taxon>
        <taxon>Russulales</taxon>
        <taxon>Bondarzewiaceae</taxon>
        <taxon>Bondarzewia</taxon>
    </lineage>
</organism>
<dbReference type="Gene3D" id="3.40.50.850">
    <property type="entry name" value="Isochorismatase-like"/>
    <property type="match status" value="1"/>
</dbReference>
<dbReference type="AlphaFoldDB" id="A0A4V6S1J9"/>
<evidence type="ECO:0000256" key="2">
    <source>
        <dbReference type="ARBA" id="ARBA00022801"/>
    </source>
</evidence>
<evidence type="ECO:0000256" key="1">
    <source>
        <dbReference type="ARBA" id="ARBA00006336"/>
    </source>
</evidence>
<feature type="domain" description="Alpha/beta hydrolase fold-3" evidence="4">
    <location>
        <begin position="89"/>
        <end position="299"/>
    </location>
</feature>
<evidence type="ECO:0008006" key="7">
    <source>
        <dbReference type="Google" id="ProtNLM"/>
    </source>
</evidence>
<evidence type="ECO:0000313" key="6">
    <source>
        <dbReference type="Proteomes" id="UP000310158"/>
    </source>
</evidence>
<evidence type="ECO:0000313" key="5">
    <source>
        <dbReference type="EMBL" id="THH19553.1"/>
    </source>
</evidence>